<dbReference type="Proteomes" id="UP000298327">
    <property type="component" value="Unassembled WGS sequence"/>
</dbReference>
<dbReference type="OrthoDB" id="3262301at2759"/>
<comment type="caution">
    <text evidence="2">The sequence shown here is derived from an EMBL/GenBank/DDBJ whole genome shotgun (WGS) entry which is preliminary data.</text>
</comment>
<feature type="region of interest" description="Disordered" evidence="1">
    <location>
        <begin position="45"/>
        <end position="87"/>
    </location>
</feature>
<organism evidence="2 3">
    <name type="scientific">Dentipellis fragilis</name>
    <dbReference type="NCBI Taxonomy" id="205917"/>
    <lineage>
        <taxon>Eukaryota</taxon>
        <taxon>Fungi</taxon>
        <taxon>Dikarya</taxon>
        <taxon>Basidiomycota</taxon>
        <taxon>Agaricomycotina</taxon>
        <taxon>Agaricomycetes</taxon>
        <taxon>Russulales</taxon>
        <taxon>Hericiaceae</taxon>
        <taxon>Dentipellis</taxon>
    </lineage>
</organism>
<feature type="region of interest" description="Disordered" evidence="1">
    <location>
        <begin position="141"/>
        <end position="164"/>
    </location>
</feature>
<gene>
    <name evidence="2" type="ORF">EVG20_g5506</name>
</gene>
<accession>A0A4Y9YTU3</accession>
<evidence type="ECO:0000313" key="3">
    <source>
        <dbReference type="Proteomes" id="UP000298327"/>
    </source>
</evidence>
<name>A0A4Y9YTU3_9AGAM</name>
<proteinExistence type="predicted"/>
<feature type="compositionally biased region" description="Low complexity" evidence="1">
    <location>
        <begin position="46"/>
        <end position="56"/>
    </location>
</feature>
<dbReference type="EMBL" id="SEOQ01000328">
    <property type="protein sequence ID" value="TFY65582.1"/>
    <property type="molecule type" value="Genomic_DNA"/>
</dbReference>
<sequence length="195" mass="21488">MRAQPSPATIIKSTAIAYTMTQQVRFTPYGVPYLVEFANVSIWPHSPSSSPPDDSSLPATRGLSRSNTSASEPPARTQKPLPAVPLPMRSNSLKLFRTTRVPSRRDLERGAEGFVHLRPQNRHATLSPLRTRRQAVYIPSDTPDFPHSTSSIPPPSPLHATDSQATLVAREPQADRDHEADFVVITPLPQDEQQA</sequence>
<protein>
    <submittedName>
        <fullName evidence="2">Uncharacterized protein</fullName>
    </submittedName>
</protein>
<reference evidence="2 3" key="1">
    <citation type="submission" date="2019-02" db="EMBL/GenBank/DDBJ databases">
        <title>Genome sequencing of the rare red list fungi Dentipellis fragilis.</title>
        <authorList>
            <person name="Buettner E."/>
            <person name="Kellner H."/>
        </authorList>
    </citation>
    <scope>NUCLEOTIDE SEQUENCE [LARGE SCALE GENOMIC DNA]</scope>
    <source>
        <strain evidence="2 3">DSM 105465</strain>
    </source>
</reference>
<dbReference type="AlphaFoldDB" id="A0A4Y9YTU3"/>
<evidence type="ECO:0000313" key="2">
    <source>
        <dbReference type="EMBL" id="TFY65582.1"/>
    </source>
</evidence>
<feature type="non-terminal residue" evidence="2">
    <location>
        <position position="195"/>
    </location>
</feature>
<keyword evidence="3" id="KW-1185">Reference proteome</keyword>
<evidence type="ECO:0000256" key="1">
    <source>
        <dbReference type="SAM" id="MobiDB-lite"/>
    </source>
</evidence>